<evidence type="ECO:0000313" key="3">
    <source>
        <dbReference type="Proteomes" id="UP000199475"/>
    </source>
</evidence>
<protein>
    <submittedName>
        <fullName evidence="2">SAF domain-containing protein</fullName>
    </submittedName>
</protein>
<keyword evidence="3" id="KW-1185">Reference proteome</keyword>
<dbReference type="Proteomes" id="UP000199475">
    <property type="component" value="Unassembled WGS sequence"/>
</dbReference>
<organism evidence="2 3">
    <name type="scientific">Tessaracoccus oleiagri</name>
    <dbReference type="NCBI Taxonomy" id="686624"/>
    <lineage>
        <taxon>Bacteria</taxon>
        <taxon>Bacillati</taxon>
        <taxon>Actinomycetota</taxon>
        <taxon>Actinomycetes</taxon>
        <taxon>Propionibacteriales</taxon>
        <taxon>Propionibacteriaceae</taxon>
        <taxon>Tessaracoccus</taxon>
    </lineage>
</organism>
<dbReference type="Pfam" id="PF08666">
    <property type="entry name" value="SAF"/>
    <property type="match status" value="1"/>
</dbReference>
<accession>A0A1G9HWC4</accession>
<dbReference type="AlphaFoldDB" id="A0A1G9HWC4"/>
<dbReference type="STRING" id="686624.SAMN04488242_0575"/>
<reference evidence="2 3" key="1">
    <citation type="submission" date="2016-10" db="EMBL/GenBank/DDBJ databases">
        <authorList>
            <person name="de Groot N.N."/>
        </authorList>
    </citation>
    <scope>NUCLEOTIDE SEQUENCE [LARGE SCALE GENOMIC DNA]</scope>
    <source>
        <strain evidence="2 3">CGMCC 1.9159</strain>
    </source>
</reference>
<evidence type="ECO:0000313" key="2">
    <source>
        <dbReference type="EMBL" id="SDL17307.1"/>
    </source>
</evidence>
<dbReference type="InterPro" id="IPR013974">
    <property type="entry name" value="SAF"/>
</dbReference>
<feature type="domain" description="SAF" evidence="1">
    <location>
        <begin position="40"/>
        <end position="92"/>
    </location>
</feature>
<dbReference type="CDD" id="cd11614">
    <property type="entry name" value="SAF_CpaB_FlgA_like"/>
    <property type="match status" value="1"/>
</dbReference>
<sequence>MTLRARRSPKLIAAGVLTVALGAIGAAALYTANNEEISVVSLARLVPRGQVVTADDLAVVQVPEGFAVDTHPADGIEDLVGRTALVDLPRGSFPVESHVGEDPLPDGQALVGLRLAHGQLPVSAMPAGTAVELVDLSEEPGDAVLTGVVAVAPTMLDDGASYTVDVRVEASSAQRVARLAALGELALVVVGDA</sequence>
<name>A0A1G9HWC4_9ACTN</name>
<gene>
    <name evidence="2" type="ORF">SAMN04488242_0575</name>
</gene>
<proteinExistence type="predicted"/>
<evidence type="ECO:0000259" key="1">
    <source>
        <dbReference type="Pfam" id="PF08666"/>
    </source>
</evidence>
<dbReference type="EMBL" id="FNGP01000001">
    <property type="protein sequence ID" value="SDL17307.1"/>
    <property type="molecule type" value="Genomic_DNA"/>
</dbReference>
<dbReference type="RefSeq" id="WP_176761630.1">
    <property type="nucleotide sequence ID" value="NZ_FNGP01000001.1"/>
</dbReference>